<comment type="caution">
    <text evidence="1">The sequence shown here is derived from an EMBL/GenBank/DDBJ whole genome shotgun (WGS) entry which is preliminary data.</text>
</comment>
<sequence length="196" mass="20902">MDRFPESLDIESLSPETVQRIVQSESKGGQLHQRRGLAHGLLVTIGLSSATNMAERAQALWFLETHQAQRFELVVPMESDPKGSAPNGAAVATNAAKGARQIALSGYAANDANAVAVRDPILFQSHAKVYRLGPAQSNGSGQVVCDIHPPLRQNVVAGEVVTLSNVPFTGRLVPGTIDADISGHLNPLSFEFREDA</sequence>
<dbReference type="AlphaFoldDB" id="A0A4U1BLA6"/>
<accession>A0A4U1BLA6</accession>
<name>A0A4U1BLA6_9GAMM</name>
<gene>
    <name evidence="1" type="ORF">FCL42_14660</name>
</gene>
<dbReference type="RefSeq" id="WP_136864175.1">
    <property type="nucleotide sequence ID" value="NZ_SWCJ01000012.1"/>
</dbReference>
<evidence type="ECO:0000313" key="1">
    <source>
        <dbReference type="EMBL" id="TKB53308.1"/>
    </source>
</evidence>
<dbReference type="Proteomes" id="UP000305675">
    <property type="component" value="Unassembled WGS sequence"/>
</dbReference>
<evidence type="ECO:0000313" key="2">
    <source>
        <dbReference type="Proteomes" id="UP000305675"/>
    </source>
</evidence>
<keyword evidence="2" id="KW-1185">Reference proteome</keyword>
<reference evidence="1 2" key="1">
    <citation type="submission" date="2019-04" db="EMBL/GenBank/DDBJ databases">
        <authorList>
            <person name="Hwang J.C."/>
        </authorList>
    </citation>
    <scope>NUCLEOTIDE SEQUENCE [LARGE SCALE GENOMIC DNA]</scope>
    <source>
        <strain evidence="1 2">IMCC35002</strain>
    </source>
</reference>
<dbReference type="EMBL" id="SWCJ01000012">
    <property type="protein sequence ID" value="TKB53308.1"/>
    <property type="molecule type" value="Genomic_DNA"/>
</dbReference>
<proteinExistence type="predicted"/>
<organism evidence="1 2">
    <name type="scientific">Ferrimonas aestuarii</name>
    <dbReference type="NCBI Taxonomy" id="2569539"/>
    <lineage>
        <taxon>Bacteria</taxon>
        <taxon>Pseudomonadati</taxon>
        <taxon>Pseudomonadota</taxon>
        <taxon>Gammaproteobacteria</taxon>
        <taxon>Alteromonadales</taxon>
        <taxon>Ferrimonadaceae</taxon>
        <taxon>Ferrimonas</taxon>
    </lineage>
</organism>
<protein>
    <submittedName>
        <fullName evidence="1">Uncharacterized protein</fullName>
    </submittedName>
</protein>